<keyword evidence="9" id="KW-0675">Receptor</keyword>
<feature type="region of interest" description="Disordered" evidence="11">
    <location>
        <begin position="1063"/>
        <end position="1084"/>
    </location>
</feature>
<organism evidence="12 13">
    <name type="scientific">[Myrmecia] bisecta</name>
    <dbReference type="NCBI Taxonomy" id="41462"/>
    <lineage>
        <taxon>Eukaryota</taxon>
        <taxon>Viridiplantae</taxon>
        <taxon>Chlorophyta</taxon>
        <taxon>core chlorophytes</taxon>
        <taxon>Trebouxiophyceae</taxon>
        <taxon>Trebouxiales</taxon>
        <taxon>Trebouxiaceae</taxon>
        <taxon>Myrmecia</taxon>
    </lineage>
</organism>
<protein>
    <recommendedName>
        <fullName evidence="14">Adenylate cyclase</fullName>
    </recommendedName>
</protein>
<dbReference type="InterPro" id="IPR032675">
    <property type="entry name" value="LRR_dom_sf"/>
</dbReference>
<accession>A0AAW1R4L9</accession>
<dbReference type="InterPro" id="IPR029787">
    <property type="entry name" value="Nucleotide_cyclase"/>
</dbReference>
<evidence type="ECO:0000256" key="5">
    <source>
        <dbReference type="ARBA" id="ARBA00022729"/>
    </source>
</evidence>
<sequence length="1318" mass="140929">MVPWPALHHALHTLDFRDNKLTGTLPPSILQLDNLEDLWFSQNNLTGQLPDFTQAPSLSLILMAYNQLTGTLPGSISSTSIALIDFAGNQLTGTIPADWHQAPQLTLLSLSGNSLSGPLTGPDEDAALGPSLAELELGAAMTSTQRGLLNLILDNNQLTGTLPKTLALLPITVFIISHNQFSGTLPSNIFSWPYARDIEISHNNFAGPLPKRFDSLALEVLDISDNAITGTIPPLIANASSIRVLTLSRNKLSGPLPLAFWQLQQMRLLFLEDSGMSHQGPLNPLGQPLPLWMLFDMSNGRTGGFAQEQAELVCYPVMANTTIIPLLSYINMDPSYYNHSRCSCIPGYDYHPTAVPRCVQHIAGPLEGRGGWLHVALPTALVVALLMATTFFLLRWMMPGKRALKKAKKAAAALEKQTTVVLTSIEGIQELQHWNASAMRSARFVHDRILRSQMSKHNGHELHCENDSFVIQFDEAADAVAWCLATQQALLDAVWPPQLQQYLLTRTQTEGSLAELAGPSLQHAGGLGDHKVPIWKGSSIIKHSSITKTVSAEATIPASNVNPPMTPSSPSKKKRLQWDADIEGHQADTIKAGKAPGAALFAGLRVRMAVVTGYKHRESRGRSIELPLQKSTEQYSKMLEIATALGKAIHGGQVMVEAKAFSSINNSLTDIASRVPEAPASRGGSGHGLQSFVTALNVEAAESSPDATGKSGLFQIMRSKSMESKRSDNSYGGEQSAVSRLLSFMLRGHSHTSQGDRDAQYARAGREGVMVIDMGLHLLPGLQEPQQLHQVLVPGLQERARLLPPLLSIKQISPGYFDAPLTKESPLSANTGYLPRKPVTLVFTLMDKYAQMKLENPGAAQLALTLYRDCLRKTLVGRGTECQELDGSFMLAFKTVIDAIQFCVLGQEALLGVAWGSAVLALGSCKPMISETTQTLVWQGPRVKMGIYEGVPTKVTPHSTTGRADYFGPFVNRCARICNSGAQGGQILTSWDVVQRAVSHWAPTTEIATPVEGQAPVVVSCGLQLAAPQAPGAGLAAARSSSVEPLALTSALEAWQRQSSLAEADIPSGQAAPETASNGASKAGAPAAGRLTVQVPGKLALGTQQAAYQQEISTESEQGIAAAAAGLSTAGPSIAAQHSMSSRFANMASPGQTMQRADGIPGQDSNIASPLSEAACLSPDDWAERSIRSMRSGPESRMSMDMHPGDGGLGAAAICLGSYSGHNEDAWKGITHLQIHHAGQFKFKGWVDPQALMQINSGRLAGRTFTAVTSSGKAQLLQAGQGLKVTLVFEDNLQHVRDMMAGIASDSDEEPGELDAAL</sequence>
<evidence type="ECO:0000313" key="12">
    <source>
        <dbReference type="EMBL" id="KAK9828712.1"/>
    </source>
</evidence>
<dbReference type="Gene3D" id="3.80.10.10">
    <property type="entry name" value="Ribonuclease Inhibitor"/>
    <property type="match status" value="2"/>
</dbReference>
<keyword evidence="3" id="KW-0433">Leucine-rich repeat</keyword>
<evidence type="ECO:0000256" key="10">
    <source>
        <dbReference type="ARBA" id="ARBA00023180"/>
    </source>
</evidence>
<proteinExistence type="predicted"/>
<feature type="region of interest" description="Disordered" evidence="11">
    <location>
        <begin position="1147"/>
        <end position="1168"/>
    </location>
</feature>
<evidence type="ECO:0000256" key="8">
    <source>
        <dbReference type="ARBA" id="ARBA00023136"/>
    </source>
</evidence>
<dbReference type="PANTHER" id="PTHR27000:SF642">
    <property type="entry name" value="INACTIVE LEUCINE-RICH REPEAT RECEPTOR KINASE XIAO-RELATED"/>
    <property type="match status" value="1"/>
</dbReference>
<keyword evidence="4" id="KW-0812">Transmembrane</keyword>
<dbReference type="PANTHER" id="PTHR27000">
    <property type="entry name" value="LEUCINE-RICH REPEAT RECEPTOR-LIKE PROTEIN KINASE FAMILY PROTEIN-RELATED"/>
    <property type="match status" value="1"/>
</dbReference>
<keyword evidence="8" id="KW-0472">Membrane</keyword>
<evidence type="ECO:0000256" key="9">
    <source>
        <dbReference type="ARBA" id="ARBA00023170"/>
    </source>
</evidence>
<dbReference type="Pfam" id="PF00560">
    <property type="entry name" value="LRR_1"/>
    <property type="match status" value="3"/>
</dbReference>
<keyword evidence="13" id="KW-1185">Reference proteome</keyword>
<gene>
    <name evidence="12" type="ORF">WJX72_001669</name>
</gene>
<dbReference type="GO" id="GO:0005930">
    <property type="term" value="C:axoneme"/>
    <property type="evidence" value="ECO:0007669"/>
    <property type="project" value="UniProtKB-SubCell"/>
</dbReference>
<dbReference type="Gene3D" id="3.30.70.1230">
    <property type="entry name" value="Nucleotide cyclase"/>
    <property type="match status" value="2"/>
</dbReference>
<evidence type="ECO:0008006" key="14">
    <source>
        <dbReference type="Google" id="ProtNLM"/>
    </source>
</evidence>
<dbReference type="InterPro" id="IPR001611">
    <property type="entry name" value="Leu-rich_rpt"/>
</dbReference>
<evidence type="ECO:0000256" key="2">
    <source>
        <dbReference type="ARBA" id="ARBA00004430"/>
    </source>
</evidence>
<evidence type="ECO:0000256" key="7">
    <source>
        <dbReference type="ARBA" id="ARBA00022989"/>
    </source>
</evidence>
<comment type="subcellular location">
    <subcellularLocation>
        <location evidence="2">Cytoplasm</location>
        <location evidence="2">Cytoskeleton</location>
        <location evidence="2">Cilium axoneme</location>
    </subcellularLocation>
    <subcellularLocation>
        <location evidence="1">Membrane</location>
        <topology evidence="1">Single-pass membrane protein</topology>
    </subcellularLocation>
</comment>
<evidence type="ECO:0000256" key="6">
    <source>
        <dbReference type="ARBA" id="ARBA00022737"/>
    </source>
</evidence>
<evidence type="ECO:0000256" key="1">
    <source>
        <dbReference type="ARBA" id="ARBA00004167"/>
    </source>
</evidence>
<evidence type="ECO:0000313" key="13">
    <source>
        <dbReference type="Proteomes" id="UP001489004"/>
    </source>
</evidence>
<evidence type="ECO:0000256" key="11">
    <source>
        <dbReference type="SAM" id="MobiDB-lite"/>
    </source>
</evidence>
<dbReference type="EMBL" id="JALJOR010000001">
    <property type="protein sequence ID" value="KAK9828712.1"/>
    <property type="molecule type" value="Genomic_DNA"/>
</dbReference>
<dbReference type="Proteomes" id="UP001489004">
    <property type="component" value="Unassembled WGS sequence"/>
</dbReference>
<keyword evidence="5" id="KW-0732">Signal</keyword>
<dbReference type="GO" id="GO:0016020">
    <property type="term" value="C:membrane"/>
    <property type="evidence" value="ECO:0007669"/>
    <property type="project" value="UniProtKB-SubCell"/>
</dbReference>
<keyword evidence="7" id="KW-1133">Transmembrane helix</keyword>
<reference evidence="12 13" key="1">
    <citation type="journal article" date="2024" name="Nat. Commun.">
        <title>Phylogenomics reveals the evolutionary origins of lichenization in chlorophyte algae.</title>
        <authorList>
            <person name="Puginier C."/>
            <person name="Libourel C."/>
            <person name="Otte J."/>
            <person name="Skaloud P."/>
            <person name="Haon M."/>
            <person name="Grisel S."/>
            <person name="Petersen M."/>
            <person name="Berrin J.G."/>
            <person name="Delaux P.M."/>
            <person name="Dal Grande F."/>
            <person name="Keller J."/>
        </authorList>
    </citation>
    <scope>NUCLEOTIDE SEQUENCE [LARGE SCALE GENOMIC DNA]</scope>
    <source>
        <strain evidence="12 13">SAG 2043</strain>
    </source>
</reference>
<evidence type="ECO:0000256" key="3">
    <source>
        <dbReference type="ARBA" id="ARBA00022614"/>
    </source>
</evidence>
<keyword evidence="6" id="KW-0677">Repeat</keyword>
<name>A0AAW1R4L9_9CHLO</name>
<comment type="caution">
    <text evidence="12">The sequence shown here is derived from an EMBL/GenBank/DDBJ whole genome shotgun (WGS) entry which is preliminary data.</text>
</comment>
<dbReference type="SUPFAM" id="SSF55073">
    <property type="entry name" value="Nucleotide cyclase"/>
    <property type="match status" value="2"/>
</dbReference>
<dbReference type="SUPFAM" id="SSF52058">
    <property type="entry name" value="L domain-like"/>
    <property type="match status" value="1"/>
</dbReference>
<keyword evidence="10" id="KW-0325">Glycoprotein</keyword>
<evidence type="ECO:0000256" key="4">
    <source>
        <dbReference type="ARBA" id="ARBA00022692"/>
    </source>
</evidence>